<evidence type="ECO:0000259" key="10">
    <source>
        <dbReference type="Pfam" id="PF01593"/>
    </source>
</evidence>
<dbReference type="PANTHER" id="PTHR43734">
    <property type="entry name" value="PHYTOENE DESATURASE"/>
    <property type="match status" value="1"/>
</dbReference>
<keyword evidence="12" id="KW-1185">Reference proteome</keyword>
<dbReference type="GO" id="GO:0016117">
    <property type="term" value="P:carotenoid biosynthetic process"/>
    <property type="evidence" value="ECO:0007669"/>
    <property type="project" value="UniProtKB-KW"/>
</dbReference>
<dbReference type="AlphaFoldDB" id="U4LPT9"/>
<dbReference type="Proteomes" id="UP000018144">
    <property type="component" value="Unassembled WGS sequence"/>
</dbReference>
<comment type="similarity">
    <text evidence="3 8">Belongs to the carotenoid/retinoid oxidoreductase family.</text>
</comment>
<evidence type="ECO:0000256" key="9">
    <source>
        <dbReference type="SAM" id="Phobius"/>
    </source>
</evidence>
<dbReference type="eggNOG" id="KOG4254">
    <property type="taxonomic scope" value="Eukaryota"/>
</dbReference>
<evidence type="ECO:0000256" key="7">
    <source>
        <dbReference type="ARBA" id="ARBA00034551"/>
    </source>
</evidence>
<dbReference type="NCBIfam" id="TIGR02734">
    <property type="entry name" value="crtI_fam"/>
    <property type="match status" value="1"/>
</dbReference>
<sequence length="549" mass="61618">MQSKMEKKKTAIVIGAGIGGVTTAARLQRAGFQVTVLEKNDFTGGRCSLMRRNGYRFDTGPSLLLLPDFYHEAFQDLGTSIEEEGIELLRCDPNYTVYFDDGEHVVMTPDLAKMRGVIQKHEGPEGFNRYLQFIQESGTHNALSTRHVLKRNFESWSDMLQLEFTSCVIKLHVIESVYTRASKYFKSERLRRAFTFATMYLGMSPFDAPGTYSLLQYTELAEGVWYPRGGFHGIPNAIVSIGKRMGVEYRLSTPVKSVALTPDQKRATGVILEDGSKLEADIVVVNADLVHSYNNLLPLTEEAKKLANKPMSCSAISFYWSLNTKVTKLDTHNVFLANEYQESFDAIFQRQDLPNEISFYANVPSRIDPAAAPEGCDAVVFLVPCGNLSGTEKNWPEIVQRVKAGVLKVVKARIGVDLGDKIVDEIVSTPHDWQQKFNLHQGAILGLAHDFFNVLCFRPKTKHPTIEACYFVGASTHPGTGVPVCLAGSKITSEQILRNYDMKTPWVTNEQWHMNLRAKEAAMTGGWSSYFVWLLAMFFFYAAWVKYAA</sequence>
<dbReference type="STRING" id="1076935.U4LPT9"/>
<gene>
    <name evidence="11" type="ORF">PCON_03421</name>
</gene>
<dbReference type="Pfam" id="PF01593">
    <property type="entry name" value="Amino_oxidase"/>
    <property type="match status" value="1"/>
</dbReference>
<evidence type="ECO:0000313" key="12">
    <source>
        <dbReference type="Proteomes" id="UP000018144"/>
    </source>
</evidence>
<reference evidence="11 12" key="1">
    <citation type="journal article" date="2013" name="PLoS Genet.">
        <title>The genome and development-dependent transcriptomes of Pyronema confluens: a window into fungal evolution.</title>
        <authorList>
            <person name="Traeger S."/>
            <person name="Altegoer F."/>
            <person name="Freitag M."/>
            <person name="Gabaldon T."/>
            <person name="Kempken F."/>
            <person name="Kumar A."/>
            <person name="Marcet-Houben M."/>
            <person name="Poggeler S."/>
            <person name="Stajich J.E."/>
            <person name="Nowrousian M."/>
        </authorList>
    </citation>
    <scope>NUCLEOTIDE SEQUENCE [LARGE SCALE GENOMIC DNA]</scope>
    <source>
        <strain evidence="12">CBS 100304</strain>
        <tissue evidence="11">Vegetative mycelium</tissue>
    </source>
</reference>
<name>U4LPT9_PYROM</name>
<keyword evidence="9" id="KW-0472">Membrane</keyword>
<evidence type="ECO:0000256" key="2">
    <source>
        <dbReference type="ARBA" id="ARBA00004829"/>
    </source>
</evidence>
<dbReference type="OMA" id="CWSVMPA"/>
<protein>
    <recommendedName>
        <fullName evidence="4">Phytoene desaturase</fullName>
    </recommendedName>
    <alternativeName>
        <fullName evidence="7">Phytoene desaturase (3,4-didehydrolycopene-forming)</fullName>
    </alternativeName>
</protein>
<evidence type="ECO:0000256" key="6">
    <source>
        <dbReference type="ARBA" id="ARBA00023002"/>
    </source>
</evidence>
<feature type="transmembrane region" description="Helical" evidence="9">
    <location>
        <begin position="527"/>
        <end position="545"/>
    </location>
</feature>
<dbReference type="EMBL" id="HF936498">
    <property type="protein sequence ID" value="CCX16680.1"/>
    <property type="molecule type" value="Genomic_DNA"/>
</dbReference>
<dbReference type="InterPro" id="IPR014105">
    <property type="entry name" value="Carotenoid/retinoid_OxRdtase"/>
</dbReference>
<keyword evidence="9" id="KW-1133">Transmembrane helix</keyword>
<dbReference type="PANTHER" id="PTHR43734:SF1">
    <property type="entry name" value="PHYTOENE DESATURASE"/>
    <property type="match status" value="1"/>
</dbReference>
<evidence type="ECO:0000256" key="1">
    <source>
        <dbReference type="ARBA" id="ARBA00001911"/>
    </source>
</evidence>
<dbReference type="SUPFAM" id="SSF51905">
    <property type="entry name" value="FAD/NAD(P)-binding domain"/>
    <property type="match status" value="1"/>
</dbReference>
<keyword evidence="9" id="KW-0812">Transmembrane</keyword>
<evidence type="ECO:0000313" key="11">
    <source>
        <dbReference type="EMBL" id="CCX16680.1"/>
    </source>
</evidence>
<dbReference type="InterPro" id="IPR002937">
    <property type="entry name" value="Amino_oxidase"/>
</dbReference>
<comment type="cofactor">
    <cofactor evidence="1">
        <name>NAD(+)</name>
        <dbReference type="ChEBI" id="CHEBI:57540"/>
    </cofactor>
</comment>
<dbReference type="GO" id="GO:0016166">
    <property type="term" value="F:phytoene dehydrogenase activity"/>
    <property type="evidence" value="ECO:0007669"/>
    <property type="project" value="UniProtKB-ARBA"/>
</dbReference>
<evidence type="ECO:0000256" key="8">
    <source>
        <dbReference type="RuleBase" id="RU362075"/>
    </source>
</evidence>
<organism evidence="11 12">
    <name type="scientific">Pyronema omphalodes (strain CBS 100304)</name>
    <name type="common">Pyronema confluens</name>
    <dbReference type="NCBI Taxonomy" id="1076935"/>
    <lineage>
        <taxon>Eukaryota</taxon>
        <taxon>Fungi</taxon>
        <taxon>Dikarya</taxon>
        <taxon>Ascomycota</taxon>
        <taxon>Pezizomycotina</taxon>
        <taxon>Pezizomycetes</taxon>
        <taxon>Pezizales</taxon>
        <taxon>Pyronemataceae</taxon>
        <taxon>Pyronema</taxon>
    </lineage>
</organism>
<dbReference type="InterPro" id="IPR036188">
    <property type="entry name" value="FAD/NAD-bd_sf"/>
</dbReference>
<feature type="domain" description="Amine oxidase" evidence="10">
    <location>
        <begin position="18"/>
        <end position="497"/>
    </location>
</feature>
<keyword evidence="5 8" id="KW-0125">Carotenoid biosynthesis</keyword>
<evidence type="ECO:0000256" key="4">
    <source>
        <dbReference type="ARBA" id="ARBA00013293"/>
    </source>
</evidence>
<comment type="pathway">
    <text evidence="2 8">Carotenoid biosynthesis.</text>
</comment>
<proteinExistence type="inferred from homology"/>
<evidence type="ECO:0000256" key="5">
    <source>
        <dbReference type="ARBA" id="ARBA00022746"/>
    </source>
</evidence>
<dbReference type="Gene3D" id="3.50.50.60">
    <property type="entry name" value="FAD/NAD(P)-binding domain"/>
    <property type="match status" value="2"/>
</dbReference>
<dbReference type="OrthoDB" id="7777654at2759"/>
<dbReference type="FunFam" id="3.50.50.60:FF:000171">
    <property type="entry name" value="zeta-carotene-forming phytoene desaturase"/>
    <property type="match status" value="1"/>
</dbReference>
<accession>U4LPT9</accession>
<evidence type="ECO:0000256" key="3">
    <source>
        <dbReference type="ARBA" id="ARBA00006046"/>
    </source>
</evidence>
<keyword evidence="6 8" id="KW-0560">Oxidoreductase</keyword>